<protein>
    <submittedName>
        <fullName evidence="1">Uncharacterized protein</fullName>
    </submittedName>
</protein>
<reference evidence="1 2" key="1">
    <citation type="submission" date="2019-02" db="EMBL/GenBank/DDBJ databases">
        <title>Deep-cultivation of Planctomycetes and their phenomic and genomic characterization uncovers novel biology.</title>
        <authorList>
            <person name="Wiegand S."/>
            <person name="Jogler M."/>
            <person name="Boedeker C."/>
            <person name="Pinto D."/>
            <person name="Vollmers J."/>
            <person name="Rivas-Marin E."/>
            <person name="Kohn T."/>
            <person name="Peeters S.H."/>
            <person name="Heuer A."/>
            <person name="Rast P."/>
            <person name="Oberbeckmann S."/>
            <person name="Bunk B."/>
            <person name="Jeske O."/>
            <person name="Meyerdierks A."/>
            <person name="Storesund J.E."/>
            <person name="Kallscheuer N."/>
            <person name="Luecker S."/>
            <person name="Lage O.M."/>
            <person name="Pohl T."/>
            <person name="Merkel B.J."/>
            <person name="Hornburger P."/>
            <person name="Mueller R.-W."/>
            <person name="Bruemmer F."/>
            <person name="Labrenz M."/>
            <person name="Spormann A.M."/>
            <person name="Op den Camp H."/>
            <person name="Overmann J."/>
            <person name="Amann R."/>
            <person name="Jetten M.S.M."/>
            <person name="Mascher T."/>
            <person name="Medema M.H."/>
            <person name="Devos D.P."/>
            <person name="Kaster A.-K."/>
            <person name="Ovreas L."/>
            <person name="Rohde M."/>
            <person name="Galperin M.Y."/>
            <person name="Jogler C."/>
        </authorList>
    </citation>
    <scope>NUCLEOTIDE SEQUENCE [LARGE SCALE GENOMIC DNA]</scope>
    <source>
        <strain evidence="1 2">V22</strain>
    </source>
</reference>
<dbReference type="AlphaFoldDB" id="A0A517TC26"/>
<evidence type="ECO:0000313" key="2">
    <source>
        <dbReference type="Proteomes" id="UP000319976"/>
    </source>
</evidence>
<sequence length="54" mass="6313">MSIFFQCPYRTRTDDVRLIRMPLSPQSYEGDGEFALWYSVRVDGYVTGEHPIVL</sequence>
<proteinExistence type="predicted"/>
<evidence type="ECO:0000313" key="1">
    <source>
        <dbReference type="EMBL" id="QDT65919.1"/>
    </source>
</evidence>
<accession>A0A517TC26</accession>
<organism evidence="1 2">
    <name type="scientific">Calycomorphotria hydatis</name>
    <dbReference type="NCBI Taxonomy" id="2528027"/>
    <lineage>
        <taxon>Bacteria</taxon>
        <taxon>Pseudomonadati</taxon>
        <taxon>Planctomycetota</taxon>
        <taxon>Planctomycetia</taxon>
        <taxon>Planctomycetales</taxon>
        <taxon>Planctomycetaceae</taxon>
        <taxon>Calycomorphotria</taxon>
    </lineage>
</organism>
<name>A0A517TC26_9PLAN</name>
<keyword evidence="2" id="KW-1185">Reference proteome</keyword>
<gene>
    <name evidence="1" type="ORF">V22_31820</name>
</gene>
<dbReference type="Proteomes" id="UP000319976">
    <property type="component" value="Chromosome"/>
</dbReference>
<dbReference type="EMBL" id="CP036316">
    <property type="protein sequence ID" value="QDT65919.1"/>
    <property type="molecule type" value="Genomic_DNA"/>
</dbReference>
<dbReference type="KEGG" id="chya:V22_31820"/>